<dbReference type="GO" id="GO:0000976">
    <property type="term" value="F:transcription cis-regulatory region binding"/>
    <property type="evidence" value="ECO:0007669"/>
    <property type="project" value="TreeGrafter"/>
</dbReference>
<keyword evidence="3" id="KW-0804">Transcription</keyword>
<dbReference type="Pfam" id="PF00440">
    <property type="entry name" value="TetR_N"/>
    <property type="match status" value="1"/>
</dbReference>
<evidence type="ECO:0000256" key="1">
    <source>
        <dbReference type="ARBA" id="ARBA00023015"/>
    </source>
</evidence>
<accession>A0AA90ND57</accession>
<dbReference type="PROSITE" id="PS50977">
    <property type="entry name" value="HTH_TETR_2"/>
    <property type="match status" value="1"/>
</dbReference>
<name>A0AA90ND57_9ACTN</name>
<reference evidence="6" key="1">
    <citation type="submission" date="2023-08" db="EMBL/GenBank/DDBJ databases">
        <title>The draft genome of Tsukamurella strandjordii strain 050030.</title>
        <authorList>
            <person name="Zhao F."/>
            <person name="Feng Y."/>
            <person name="Zong Z."/>
        </authorList>
    </citation>
    <scope>NUCLEOTIDE SEQUENCE</scope>
    <source>
        <strain evidence="6">050030</strain>
    </source>
</reference>
<dbReference type="GO" id="GO:0003700">
    <property type="term" value="F:DNA-binding transcription factor activity"/>
    <property type="evidence" value="ECO:0007669"/>
    <property type="project" value="TreeGrafter"/>
</dbReference>
<dbReference type="Pfam" id="PF17937">
    <property type="entry name" value="TetR_C_28"/>
    <property type="match status" value="1"/>
</dbReference>
<evidence type="ECO:0000313" key="6">
    <source>
        <dbReference type="EMBL" id="MDP0397018.1"/>
    </source>
</evidence>
<comment type="caution">
    <text evidence="6">The sequence shown here is derived from an EMBL/GenBank/DDBJ whole genome shotgun (WGS) entry which is preliminary data.</text>
</comment>
<feature type="DNA-binding region" description="H-T-H motif" evidence="4">
    <location>
        <begin position="28"/>
        <end position="47"/>
    </location>
</feature>
<evidence type="ECO:0000256" key="2">
    <source>
        <dbReference type="ARBA" id="ARBA00023125"/>
    </source>
</evidence>
<dbReference type="InterPro" id="IPR001647">
    <property type="entry name" value="HTH_TetR"/>
</dbReference>
<keyword evidence="2 4" id="KW-0238">DNA-binding</keyword>
<dbReference type="InterPro" id="IPR050109">
    <property type="entry name" value="HTH-type_TetR-like_transc_reg"/>
</dbReference>
<dbReference type="Gene3D" id="1.10.357.10">
    <property type="entry name" value="Tetracycline Repressor, domain 2"/>
    <property type="match status" value="1"/>
</dbReference>
<dbReference type="InterPro" id="IPR041479">
    <property type="entry name" value="TetR_CgmR_C"/>
</dbReference>
<gene>
    <name evidence="6" type="ORF">Q7X28_03675</name>
</gene>
<keyword evidence="1" id="KW-0805">Transcription regulation</keyword>
<evidence type="ECO:0000259" key="5">
    <source>
        <dbReference type="PROSITE" id="PS50977"/>
    </source>
</evidence>
<dbReference type="SUPFAM" id="SSF46689">
    <property type="entry name" value="Homeodomain-like"/>
    <property type="match status" value="1"/>
</dbReference>
<proteinExistence type="predicted"/>
<dbReference type="AlphaFoldDB" id="A0AA90ND57"/>
<dbReference type="PANTHER" id="PTHR30055:SF234">
    <property type="entry name" value="HTH-TYPE TRANSCRIPTIONAL REGULATOR BETI"/>
    <property type="match status" value="1"/>
</dbReference>
<dbReference type="PANTHER" id="PTHR30055">
    <property type="entry name" value="HTH-TYPE TRANSCRIPTIONAL REGULATOR RUTR"/>
    <property type="match status" value="1"/>
</dbReference>
<sequence>MPPPPAARAKLLDAYVRILIEHGERAATLEAVAAEAGVSKGGLLYHFGSKDALVEGLIGRLDELVDDDVELMRAAPEGAVDYYVRTSNYADTPLDRTIVAVLRLSQVANARAQEAIQSMQQRWLATLTEQVSDEAAARAVILMGDGLYYNAALSGGRHVATDEQIEELLALVRHMLDAPR</sequence>
<dbReference type="InterPro" id="IPR009057">
    <property type="entry name" value="Homeodomain-like_sf"/>
</dbReference>
<organism evidence="6 7">
    <name type="scientific">Tsukamurella strandjordii</name>
    <dbReference type="NCBI Taxonomy" id="147577"/>
    <lineage>
        <taxon>Bacteria</taxon>
        <taxon>Bacillati</taxon>
        <taxon>Actinomycetota</taxon>
        <taxon>Actinomycetes</taxon>
        <taxon>Mycobacteriales</taxon>
        <taxon>Tsukamurellaceae</taxon>
        <taxon>Tsukamurella</taxon>
    </lineage>
</organism>
<evidence type="ECO:0000256" key="4">
    <source>
        <dbReference type="PROSITE-ProRule" id="PRU00335"/>
    </source>
</evidence>
<dbReference type="RefSeq" id="WP_220656829.1">
    <property type="nucleotide sequence ID" value="NZ_BAAAII010000011.1"/>
</dbReference>
<dbReference type="EMBL" id="JAUTIX010000001">
    <property type="protein sequence ID" value="MDP0397018.1"/>
    <property type="molecule type" value="Genomic_DNA"/>
</dbReference>
<protein>
    <submittedName>
        <fullName evidence="6">TetR/AcrR family transcriptional regulator</fullName>
    </submittedName>
</protein>
<dbReference type="PRINTS" id="PR00455">
    <property type="entry name" value="HTHTETR"/>
</dbReference>
<dbReference type="Proteomes" id="UP001178281">
    <property type="component" value="Unassembled WGS sequence"/>
</dbReference>
<feature type="domain" description="HTH tetR-type" evidence="5">
    <location>
        <begin position="5"/>
        <end position="65"/>
    </location>
</feature>
<evidence type="ECO:0000256" key="3">
    <source>
        <dbReference type="ARBA" id="ARBA00023163"/>
    </source>
</evidence>
<evidence type="ECO:0000313" key="7">
    <source>
        <dbReference type="Proteomes" id="UP001178281"/>
    </source>
</evidence>
<keyword evidence="7" id="KW-1185">Reference proteome</keyword>